<dbReference type="EMBL" id="AFQF01001012">
    <property type="protein sequence ID" value="EGU86433.1"/>
    <property type="molecule type" value="Genomic_DNA"/>
</dbReference>
<name>F9F9H7_FUSOF</name>
<keyword evidence="2" id="KW-1133">Transmembrane helix</keyword>
<evidence type="ECO:0000256" key="2">
    <source>
        <dbReference type="SAM" id="Phobius"/>
    </source>
</evidence>
<dbReference type="STRING" id="660025.F9F9H7"/>
<accession>F9F9H7</accession>
<reference evidence="3" key="1">
    <citation type="journal article" date="2012" name="Mol. Plant Microbe Interact.">
        <title>A highly conserved effector in Fusarium oxysporum is required for full virulence on Arabidopsis.</title>
        <authorList>
            <person name="Thatcher L.F."/>
            <person name="Gardiner D.M."/>
            <person name="Kazan K."/>
            <person name="Manners J."/>
        </authorList>
    </citation>
    <scope>NUCLEOTIDE SEQUENCE [LARGE SCALE GENOMIC DNA]</scope>
    <source>
        <strain evidence="3">Fo5176</strain>
    </source>
</reference>
<comment type="caution">
    <text evidence="3">The sequence shown here is derived from an EMBL/GenBank/DDBJ whole genome shotgun (WGS) entry which is preliminary data.</text>
</comment>
<evidence type="ECO:0000256" key="1">
    <source>
        <dbReference type="SAM" id="MobiDB-lite"/>
    </source>
</evidence>
<dbReference type="AlphaFoldDB" id="F9F9H7"/>
<feature type="compositionally biased region" description="Polar residues" evidence="1">
    <location>
        <begin position="36"/>
        <end position="49"/>
    </location>
</feature>
<evidence type="ECO:0000313" key="3">
    <source>
        <dbReference type="EMBL" id="EGU86433.1"/>
    </source>
</evidence>
<feature type="region of interest" description="Disordered" evidence="1">
    <location>
        <begin position="666"/>
        <end position="692"/>
    </location>
</feature>
<feature type="transmembrane region" description="Helical" evidence="2">
    <location>
        <begin position="464"/>
        <end position="486"/>
    </location>
</feature>
<protein>
    <submittedName>
        <fullName evidence="3">Uncharacterized protein</fullName>
    </submittedName>
</protein>
<proteinExistence type="predicted"/>
<feature type="non-terminal residue" evidence="3">
    <location>
        <position position="1"/>
    </location>
</feature>
<feature type="transmembrane region" description="Helical" evidence="2">
    <location>
        <begin position="407"/>
        <end position="427"/>
    </location>
</feature>
<sequence length="728" mass="81056">VRNLINASISAAGNVSRIFSTTAKLVNHQRKAHQRGMTSNDIDNCSPDSNDGGPPAAPQHSLITTSPREMVSMDQGAQNGFLDCVPLYADLKSQVQDHQLSRHHSNRSEIPTSVPGKYHGISMHGEQTPTQLVLREEIVPQQTYDVSGTGDPGVPTMTDTVPPQYQLSQQIQHFPIEHLCSASDIATLIQSSPSTFSATPVPSPMIPEGLYAHEASSQLENMARETQPVLIQYRKDTQYQMAQSNITMASKSQHTPSGQDPLPRVQQKQEQWLLCYQLNEDTASGQLSLRCGEYGPTYVHFSRPHEFPETCAHSLVFLSSPTQALWRRTAHSFHLCLDVSHLRLLLSPCLLQTLKLPSNRKTRGTLSARYRIPIKFLRRRTFLDDPEKQNEATEAVRRAGEFIARNAILFLTPVIFILLAISVWDFARPGSGHRAFGSTSFGILSQAANLTVLFEDLQLLIGEAMAVLISPIANNFVELSLLIAAVREGAHSLIGAGLYGGILINVGLVFLSAALIQALRWPQDTSMSWCALLNTPAKTSRNGVPEPLPVLTYIGMAMLPVSLFFDTLLRGATRLLPGHETAFHYTFQALAWLKLLPYLALVAAQFYEQAYPDHLYKLIDNYLPCWIVNNKERASDHSEQGGERNTAISTTNIRVHDEEVCLNQSNNELNPLLGPKSKTNDGGEEEDEEEKERRLLDMMLKHWKPCFPQNTRVWMSILGSKIKARFDT</sequence>
<feature type="region of interest" description="Disordered" evidence="1">
    <location>
        <begin position="29"/>
        <end position="61"/>
    </location>
</feature>
<feature type="transmembrane region" description="Helical" evidence="2">
    <location>
        <begin position="498"/>
        <end position="519"/>
    </location>
</feature>
<organism evidence="3">
    <name type="scientific">Fusarium oxysporum (strain Fo5176)</name>
    <name type="common">Fusarium vascular wilt</name>
    <dbReference type="NCBI Taxonomy" id="660025"/>
    <lineage>
        <taxon>Eukaryota</taxon>
        <taxon>Fungi</taxon>
        <taxon>Dikarya</taxon>
        <taxon>Ascomycota</taxon>
        <taxon>Pezizomycotina</taxon>
        <taxon>Sordariomycetes</taxon>
        <taxon>Hypocreomycetidae</taxon>
        <taxon>Hypocreales</taxon>
        <taxon>Nectriaceae</taxon>
        <taxon>Fusarium</taxon>
        <taxon>Fusarium oxysporum species complex</taxon>
    </lineage>
</organism>
<feature type="transmembrane region" description="Helical" evidence="2">
    <location>
        <begin position="550"/>
        <end position="569"/>
    </location>
</feature>
<keyword evidence="2" id="KW-0812">Transmembrane</keyword>
<keyword evidence="2" id="KW-0472">Membrane</keyword>
<gene>
    <name evidence="3" type="ORF">FOXB_03052</name>
</gene>